<name>A0A431WI21_9GAMM</name>
<dbReference type="AlphaFoldDB" id="A0A431WI21"/>
<sequence length="173" mass="18590">MNDRAKGFSLIEVMVALVILVIGLVGIFNLHIVAKRGSFESFQQTQASYYASDIISRMKLNRDQLPDYAGNYTGVPTIPSKACTGAAICSTSETVAWDLYEWRASFVGQAEKVGTTNVGGLDTPTGCVTINGNNVTVVMAWKGIRPVSDAGETGSCGTSSDRRRLFTLQTVII</sequence>
<dbReference type="InterPro" id="IPR012902">
    <property type="entry name" value="N_methyl_site"/>
</dbReference>
<accession>A0A431WI21</accession>
<dbReference type="EMBL" id="RXNV01000001">
    <property type="protein sequence ID" value="RTR35101.1"/>
    <property type="molecule type" value="Genomic_DNA"/>
</dbReference>
<reference evidence="2 3" key="1">
    <citation type="submission" date="2018-12" db="EMBL/GenBank/DDBJ databases">
        <authorList>
            <person name="Yu L."/>
        </authorList>
    </citation>
    <scope>NUCLEOTIDE SEQUENCE [LARGE SCALE GENOMIC DNA]</scope>
    <source>
        <strain evidence="2 3">HAW-EB5</strain>
    </source>
</reference>
<dbReference type="NCBIfam" id="TIGR02532">
    <property type="entry name" value="IV_pilin_GFxxxE"/>
    <property type="match status" value="1"/>
</dbReference>
<keyword evidence="1" id="KW-0472">Membrane</keyword>
<keyword evidence="1" id="KW-0812">Transmembrane</keyword>
<evidence type="ECO:0000313" key="3">
    <source>
        <dbReference type="Proteomes" id="UP000282060"/>
    </source>
</evidence>
<dbReference type="NCBIfam" id="TIGR02523">
    <property type="entry name" value="type_IV_pilV"/>
    <property type="match status" value="1"/>
</dbReference>
<keyword evidence="3" id="KW-1185">Reference proteome</keyword>
<gene>
    <name evidence="2" type="primary">pilV</name>
    <name evidence="2" type="ORF">EKG39_02920</name>
</gene>
<comment type="caution">
    <text evidence="2">The sequence shown here is derived from an EMBL/GenBank/DDBJ whole genome shotgun (WGS) entry which is preliminary data.</text>
</comment>
<protein>
    <submittedName>
        <fullName evidence="2">Type IV pilus modification protein PilV</fullName>
    </submittedName>
</protein>
<dbReference type="Proteomes" id="UP000282060">
    <property type="component" value="Unassembled WGS sequence"/>
</dbReference>
<feature type="transmembrane region" description="Helical" evidence="1">
    <location>
        <begin position="13"/>
        <end position="34"/>
    </location>
</feature>
<keyword evidence="1" id="KW-1133">Transmembrane helix</keyword>
<dbReference type="Pfam" id="PF07963">
    <property type="entry name" value="N_methyl"/>
    <property type="match status" value="1"/>
</dbReference>
<dbReference type="RefSeq" id="WP_126504705.1">
    <property type="nucleotide sequence ID" value="NZ_RXNV01000001.1"/>
</dbReference>
<evidence type="ECO:0000256" key="1">
    <source>
        <dbReference type="SAM" id="Phobius"/>
    </source>
</evidence>
<dbReference type="OrthoDB" id="5741561at2"/>
<evidence type="ECO:0000313" key="2">
    <source>
        <dbReference type="EMBL" id="RTR35101.1"/>
    </source>
</evidence>
<proteinExistence type="predicted"/>
<dbReference type="InterPro" id="IPR013362">
    <property type="entry name" value="Pilus_4_PilV"/>
</dbReference>
<organism evidence="2 3">
    <name type="scientific">Shewanella atlantica</name>
    <dbReference type="NCBI Taxonomy" id="271099"/>
    <lineage>
        <taxon>Bacteria</taxon>
        <taxon>Pseudomonadati</taxon>
        <taxon>Pseudomonadota</taxon>
        <taxon>Gammaproteobacteria</taxon>
        <taxon>Alteromonadales</taxon>
        <taxon>Shewanellaceae</taxon>
        <taxon>Shewanella</taxon>
    </lineage>
</organism>